<reference evidence="5 6" key="1">
    <citation type="submission" date="2024-11" db="EMBL/GenBank/DDBJ databases">
        <title>Chromosome-level genome assembly of the freshwater bivalve Anodonta woodiana.</title>
        <authorList>
            <person name="Chen X."/>
        </authorList>
    </citation>
    <scope>NUCLEOTIDE SEQUENCE [LARGE SCALE GENOMIC DNA]</scope>
    <source>
        <strain evidence="5">MN2024</strain>
        <tissue evidence="5">Gills</tissue>
    </source>
</reference>
<dbReference type="Pfam" id="PF13499">
    <property type="entry name" value="EF-hand_7"/>
    <property type="match status" value="2"/>
</dbReference>
<keyword evidence="3" id="KW-0514">Muscle protein</keyword>
<dbReference type="AlphaFoldDB" id="A0ABD3WLD5"/>
<sequence>MAQRGLEDQDVETIKEFFCLFDQDNDGCITSDEIKYVLKCVLVREPTPEEIKDYMKKFDQDGSGAIEFDEFLTLTKSMPTQSLKKIFNSIDTDNDGHITMEEMKELLRTLDQTGADEKVEKFVRRADKDGDEKISYEEFVHVFAMKE</sequence>
<protein>
    <recommendedName>
        <fullName evidence="4">EF-hand domain-containing protein</fullName>
    </recommendedName>
</protein>
<feature type="domain" description="EF-hand" evidence="4">
    <location>
        <begin position="46"/>
        <end position="74"/>
    </location>
</feature>
<dbReference type="InterPro" id="IPR018247">
    <property type="entry name" value="EF_Hand_1_Ca_BS"/>
</dbReference>
<comment type="caution">
    <text evidence="5">The sequence shown here is derived from an EMBL/GenBank/DDBJ whole genome shotgun (WGS) entry which is preliminary data.</text>
</comment>
<gene>
    <name evidence="5" type="ORF">ACJMK2_037338</name>
</gene>
<evidence type="ECO:0000256" key="1">
    <source>
        <dbReference type="ARBA" id="ARBA00022737"/>
    </source>
</evidence>
<keyword evidence="1" id="KW-0677">Repeat</keyword>
<dbReference type="EMBL" id="JBJQND010000006">
    <property type="protein sequence ID" value="KAL3874305.1"/>
    <property type="molecule type" value="Genomic_DNA"/>
</dbReference>
<keyword evidence="6" id="KW-1185">Reference proteome</keyword>
<dbReference type="PANTHER" id="PTHR23048:SF0">
    <property type="entry name" value="CALMODULIN LIKE 3"/>
    <property type="match status" value="1"/>
</dbReference>
<evidence type="ECO:0000313" key="6">
    <source>
        <dbReference type="Proteomes" id="UP001634394"/>
    </source>
</evidence>
<feature type="domain" description="EF-hand" evidence="4">
    <location>
        <begin position="114"/>
        <end position="147"/>
    </location>
</feature>
<feature type="domain" description="EF-hand" evidence="4">
    <location>
        <begin position="78"/>
        <end position="113"/>
    </location>
</feature>
<proteinExistence type="predicted"/>
<dbReference type="InterPro" id="IPR050230">
    <property type="entry name" value="CALM/Myosin/TropC-like"/>
</dbReference>
<evidence type="ECO:0000259" key="4">
    <source>
        <dbReference type="PROSITE" id="PS50222"/>
    </source>
</evidence>
<keyword evidence="2" id="KW-0106">Calcium</keyword>
<name>A0ABD3WLD5_SINWO</name>
<dbReference type="SUPFAM" id="SSF47473">
    <property type="entry name" value="EF-hand"/>
    <property type="match status" value="1"/>
</dbReference>
<accession>A0ABD3WLD5</accession>
<dbReference type="Proteomes" id="UP001634394">
    <property type="component" value="Unassembled WGS sequence"/>
</dbReference>
<dbReference type="Gene3D" id="1.10.238.10">
    <property type="entry name" value="EF-hand"/>
    <property type="match status" value="2"/>
</dbReference>
<dbReference type="PROSITE" id="PS50222">
    <property type="entry name" value="EF_HAND_2"/>
    <property type="match status" value="4"/>
</dbReference>
<organism evidence="5 6">
    <name type="scientific">Sinanodonta woodiana</name>
    <name type="common">Chinese pond mussel</name>
    <name type="synonym">Anodonta woodiana</name>
    <dbReference type="NCBI Taxonomy" id="1069815"/>
    <lineage>
        <taxon>Eukaryota</taxon>
        <taxon>Metazoa</taxon>
        <taxon>Spiralia</taxon>
        <taxon>Lophotrochozoa</taxon>
        <taxon>Mollusca</taxon>
        <taxon>Bivalvia</taxon>
        <taxon>Autobranchia</taxon>
        <taxon>Heteroconchia</taxon>
        <taxon>Palaeoheterodonta</taxon>
        <taxon>Unionida</taxon>
        <taxon>Unionoidea</taxon>
        <taxon>Unionidae</taxon>
        <taxon>Unioninae</taxon>
        <taxon>Sinanodonta</taxon>
    </lineage>
</organism>
<dbReference type="InterPro" id="IPR002048">
    <property type="entry name" value="EF_hand_dom"/>
</dbReference>
<evidence type="ECO:0000256" key="2">
    <source>
        <dbReference type="ARBA" id="ARBA00022837"/>
    </source>
</evidence>
<dbReference type="SMART" id="SM00054">
    <property type="entry name" value="EFh"/>
    <property type="match status" value="4"/>
</dbReference>
<evidence type="ECO:0000256" key="3">
    <source>
        <dbReference type="ARBA" id="ARBA00023179"/>
    </source>
</evidence>
<dbReference type="PANTHER" id="PTHR23048">
    <property type="entry name" value="MYOSIN LIGHT CHAIN 1, 3"/>
    <property type="match status" value="1"/>
</dbReference>
<dbReference type="InterPro" id="IPR011992">
    <property type="entry name" value="EF-hand-dom_pair"/>
</dbReference>
<evidence type="ECO:0000313" key="5">
    <source>
        <dbReference type="EMBL" id="KAL3874305.1"/>
    </source>
</evidence>
<feature type="domain" description="EF-hand" evidence="4">
    <location>
        <begin position="9"/>
        <end position="44"/>
    </location>
</feature>
<dbReference type="FunFam" id="1.10.238.10:FF:000001">
    <property type="entry name" value="Calmodulin 1"/>
    <property type="match status" value="1"/>
</dbReference>
<dbReference type="PROSITE" id="PS00018">
    <property type="entry name" value="EF_HAND_1"/>
    <property type="match status" value="2"/>
</dbReference>